<protein>
    <submittedName>
        <fullName evidence="1">Uncharacterized protein</fullName>
    </submittedName>
</protein>
<evidence type="ECO:0000313" key="1">
    <source>
        <dbReference type="EMBL" id="KAK1859877.1"/>
    </source>
</evidence>
<proteinExistence type="predicted"/>
<sequence length="211" mass="20959">MLTQLEADAWFLEDPHGVIRLDLSAAVTTAGFFTEHAFVIVEGTLHASDGGGGGGGAGGGRGGRTGGADAMMMADGGEPPPADTVADPIAGTRVLRVRCMGAPPPEERAAAQAALGPGVDGHGGGDGVHVIKTAVDQAHLWPGAAAAGRGVLWTADTGLGLHPAPDVLVLGDAAAPAYRGHYMGTWGVNAGSFGADRSFAVVLPAEGVVQQ</sequence>
<name>A0ACC3BPS2_PYRYE</name>
<dbReference type="Proteomes" id="UP000798662">
    <property type="component" value="Chromosome 1"/>
</dbReference>
<accession>A0ACC3BPS2</accession>
<reference evidence="1" key="1">
    <citation type="submission" date="2019-11" db="EMBL/GenBank/DDBJ databases">
        <title>Nori genome reveals adaptations in red seaweeds to the harsh intertidal environment.</title>
        <authorList>
            <person name="Wang D."/>
            <person name="Mao Y."/>
        </authorList>
    </citation>
    <scope>NUCLEOTIDE SEQUENCE</scope>
    <source>
        <tissue evidence="1">Gametophyte</tissue>
    </source>
</reference>
<organism evidence="1 2">
    <name type="scientific">Pyropia yezoensis</name>
    <name type="common">Susabi-nori</name>
    <name type="synonym">Porphyra yezoensis</name>
    <dbReference type="NCBI Taxonomy" id="2788"/>
    <lineage>
        <taxon>Eukaryota</taxon>
        <taxon>Rhodophyta</taxon>
        <taxon>Bangiophyceae</taxon>
        <taxon>Bangiales</taxon>
        <taxon>Bangiaceae</taxon>
        <taxon>Pyropia</taxon>
    </lineage>
</organism>
<dbReference type="EMBL" id="CM020618">
    <property type="protein sequence ID" value="KAK1859877.1"/>
    <property type="molecule type" value="Genomic_DNA"/>
</dbReference>
<keyword evidence="2" id="KW-1185">Reference proteome</keyword>
<gene>
    <name evidence="1" type="ORF">I4F81_002469</name>
</gene>
<comment type="caution">
    <text evidence="1">The sequence shown here is derived from an EMBL/GenBank/DDBJ whole genome shotgun (WGS) entry which is preliminary data.</text>
</comment>
<evidence type="ECO:0000313" key="2">
    <source>
        <dbReference type="Proteomes" id="UP000798662"/>
    </source>
</evidence>